<feature type="transmembrane region" description="Helical" evidence="2">
    <location>
        <begin position="202"/>
        <end position="224"/>
    </location>
</feature>
<comment type="caution">
    <text evidence="4">The sequence shown here is derived from an EMBL/GenBank/DDBJ whole genome shotgun (WGS) entry which is preliminary data.</text>
</comment>
<feature type="domain" description="YdbS-like PH" evidence="3">
    <location>
        <begin position="436"/>
        <end position="502"/>
    </location>
</feature>
<feature type="transmembrane region" description="Helical" evidence="2">
    <location>
        <begin position="403"/>
        <end position="420"/>
    </location>
</feature>
<evidence type="ECO:0000256" key="2">
    <source>
        <dbReference type="SAM" id="Phobius"/>
    </source>
</evidence>
<feature type="transmembrane region" description="Helical" evidence="2">
    <location>
        <begin position="379"/>
        <end position="397"/>
    </location>
</feature>
<proteinExistence type="predicted"/>
<feature type="transmembrane region" description="Helical" evidence="2">
    <location>
        <begin position="12"/>
        <end position="34"/>
    </location>
</feature>
<keyword evidence="2" id="KW-0472">Membrane</keyword>
<feature type="domain" description="YdbS-like PH" evidence="3">
    <location>
        <begin position="61"/>
        <end position="140"/>
    </location>
</feature>
<feature type="transmembrane region" description="Helical" evidence="2">
    <location>
        <begin position="244"/>
        <end position="267"/>
    </location>
</feature>
<dbReference type="PANTHER" id="PTHR34473">
    <property type="entry name" value="UPF0699 TRANSMEMBRANE PROTEIN YDBS"/>
    <property type="match status" value="1"/>
</dbReference>
<dbReference type="AlphaFoldDB" id="A0A401ITC5"/>
<evidence type="ECO:0000313" key="4">
    <source>
        <dbReference type="EMBL" id="GBG94769.1"/>
    </source>
</evidence>
<keyword evidence="2" id="KW-0812">Transmembrane</keyword>
<evidence type="ECO:0000256" key="1">
    <source>
        <dbReference type="SAM" id="MobiDB-lite"/>
    </source>
</evidence>
<dbReference type="InterPro" id="IPR005182">
    <property type="entry name" value="YdbS-like_PH"/>
</dbReference>
<dbReference type="InterPro" id="IPR014529">
    <property type="entry name" value="UCP026631"/>
</dbReference>
<accession>A0A401ITC5</accession>
<dbReference type="Proteomes" id="UP000286848">
    <property type="component" value="Unassembled WGS sequence"/>
</dbReference>
<gene>
    <name evidence="4" type="ORF">LFYK43_12280</name>
</gene>
<name>A0A401ITC5_9LACO</name>
<keyword evidence="5" id="KW-1185">Reference proteome</keyword>
<feature type="compositionally biased region" description="Polar residues" evidence="1">
    <location>
        <begin position="163"/>
        <end position="172"/>
    </location>
</feature>
<reference evidence="4 5" key="1">
    <citation type="journal article" date="2019" name="Int. J. Syst. Evol. Microbiol.">
        <title>Lactobacillus salitolerans sp. nov., a novel lactic acid bacterium isolated from spent mushroom substrates.</title>
        <authorList>
            <person name="Tohno M."/>
            <person name="Tanizawa Y."/>
            <person name="Kojima Y."/>
            <person name="Sakamoto M."/>
            <person name="Nakamura Y."/>
            <person name="Ohkuma M."/>
            <person name="Kobayashi H."/>
        </authorList>
    </citation>
    <scope>NUCLEOTIDE SEQUENCE [LARGE SCALE GENOMIC DNA]</scope>
    <source>
        <strain evidence="4 5">YK43</strain>
    </source>
</reference>
<keyword evidence="2" id="KW-1133">Transmembrane helix</keyword>
<protein>
    <submittedName>
        <fullName evidence="4">Membrane protein</fullName>
    </submittedName>
</protein>
<feature type="region of interest" description="Disordered" evidence="1">
    <location>
        <begin position="149"/>
        <end position="183"/>
    </location>
</feature>
<dbReference type="EMBL" id="BFFP01000018">
    <property type="protein sequence ID" value="GBG94769.1"/>
    <property type="molecule type" value="Genomic_DNA"/>
</dbReference>
<dbReference type="PANTHER" id="PTHR34473:SF2">
    <property type="entry name" value="UPF0699 TRANSMEMBRANE PROTEIN YDBT"/>
    <property type="match status" value="1"/>
</dbReference>
<feature type="transmembrane region" description="Helical" evidence="2">
    <location>
        <begin position="40"/>
        <end position="59"/>
    </location>
</feature>
<sequence length="506" mass="57308">MTAKRLHPAALLYFCYQTTKNALGWLLIMLVFNLDMLKSPWFWWIALGLLLLVITASAIKYWRFTYEMNDLELSINSGLLFQKHLHIAYSKIQTMQTQQWFYLRPFGLVSLQIETSGHSEDKAEAVLPVISRAIVEQIQELRFPKQQSIPNETANPRVESQPDDSASLSSETQPDETKSPSTVSRPVKIGAHYRIKWDDLNLYALTSLAFLPLLLGLVTIYNRVSDTVPQKYLDSALTFVAHESLLVLSSLLFITLLLSLLFSYLLVINRYFHFELVQEGKRLKTSRGLMQTKEVATPVKKVQAVISSQTLLRQWLKLATVEAVLASQAGSDEKDEAGLVLLPVLKRSQVLVQTSRFVSWLPAKEPHVFMTAEGGRWRIIRNAVWFPAVVTLASAILFWPYGLLGLLVVLYACLCGVYSARNNGLSQGQGNLLVAKTARFLSRKTFFLPREKIQAVTLKQTVWMKKAGLTTVELTLRAGNSARYVEVRYLSTQVAQAVYRWYRQGG</sequence>
<dbReference type="PIRSF" id="PIRSF026631">
    <property type="entry name" value="UCP026631"/>
    <property type="match status" value="1"/>
</dbReference>
<dbReference type="OrthoDB" id="2195155at2"/>
<evidence type="ECO:0000259" key="3">
    <source>
        <dbReference type="Pfam" id="PF03703"/>
    </source>
</evidence>
<evidence type="ECO:0000313" key="5">
    <source>
        <dbReference type="Proteomes" id="UP000286848"/>
    </source>
</evidence>
<dbReference type="RefSeq" id="WP_124976487.1">
    <property type="nucleotide sequence ID" value="NZ_BFFP01000018.1"/>
</dbReference>
<dbReference type="Pfam" id="PF03703">
    <property type="entry name" value="bPH_2"/>
    <property type="match status" value="3"/>
</dbReference>
<feature type="domain" description="YdbS-like PH" evidence="3">
    <location>
        <begin position="271"/>
        <end position="348"/>
    </location>
</feature>
<organism evidence="4 5">
    <name type="scientific">Ligilactobacillus salitolerans</name>
    <dbReference type="NCBI Taxonomy" id="1808352"/>
    <lineage>
        <taxon>Bacteria</taxon>
        <taxon>Bacillati</taxon>
        <taxon>Bacillota</taxon>
        <taxon>Bacilli</taxon>
        <taxon>Lactobacillales</taxon>
        <taxon>Lactobacillaceae</taxon>
        <taxon>Ligilactobacillus</taxon>
    </lineage>
</organism>